<evidence type="ECO:0000313" key="2">
    <source>
        <dbReference type="Proteomes" id="UP000565719"/>
    </source>
</evidence>
<dbReference type="Proteomes" id="UP000565719">
    <property type="component" value="Unassembled WGS sequence"/>
</dbReference>
<accession>A0A7Y4A2A5</accession>
<gene>
    <name evidence="1" type="ORF">F0225_18700</name>
</gene>
<dbReference type="RefSeq" id="WP_171362302.1">
    <property type="nucleotide sequence ID" value="NZ_VTXC01000085.1"/>
</dbReference>
<comment type="caution">
    <text evidence="1">The sequence shown here is derived from an EMBL/GenBank/DDBJ whole genome shotgun (WGS) entry which is preliminary data.</text>
</comment>
<organism evidence="1 2">
    <name type="scientific">Vibrio pectenicida</name>
    <dbReference type="NCBI Taxonomy" id="62763"/>
    <lineage>
        <taxon>Bacteria</taxon>
        <taxon>Pseudomonadati</taxon>
        <taxon>Pseudomonadota</taxon>
        <taxon>Gammaproteobacteria</taxon>
        <taxon>Vibrionales</taxon>
        <taxon>Vibrionaceae</taxon>
        <taxon>Vibrio</taxon>
    </lineage>
</organism>
<dbReference type="EMBL" id="VTXC01000085">
    <property type="protein sequence ID" value="NOH73347.1"/>
    <property type="molecule type" value="Genomic_DNA"/>
</dbReference>
<sequence>MSICVALIDGVITQASASCDLMVLSKDEVTQLVNSQFDYSLLQLDEAAFRLILQNLLVTFVSGHVLGRVIKSLGKR</sequence>
<dbReference type="AlphaFoldDB" id="A0A7Y4A2A5"/>
<reference evidence="1 2" key="1">
    <citation type="submission" date="2019-09" db="EMBL/GenBank/DDBJ databases">
        <title>Draft genome sequencing and comparative genomics of hatchery-associated Vibrios.</title>
        <authorList>
            <person name="Kehlet-Delgado H."/>
            <person name="Mueller R.S."/>
        </authorList>
    </citation>
    <scope>NUCLEOTIDE SEQUENCE [LARGE SCALE GENOMIC DNA]</scope>
    <source>
        <strain evidence="1 2">99-46-Y</strain>
    </source>
</reference>
<proteinExistence type="predicted"/>
<name>A0A7Y4A2A5_9VIBR</name>
<protein>
    <submittedName>
        <fullName evidence="1">Transcriptional regulator</fullName>
    </submittedName>
</protein>
<evidence type="ECO:0000313" key="1">
    <source>
        <dbReference type="EMBL" id="NOH73347.1"/>
    </source>
</evidence>